<accession>A0A9P6GZD2</accession>
<feature type="coiled-coil region" evidence="1">
    <location>
        <begin position="337"/>
        <end position="364"/>
    </location>
</feature>
<dbReference type="OrthoDB" id="2195113at2759"/>
<keyword evidence="1" id="KW-0175">Coiled coil</keyword>
<dbReference type="AlphaFoldDB" id="A0A9P6GZD2"/>
<proteinExistence type="predicted"/>
<gene>
    <name evidence="2" type="ORF">NGRA_0944</name>
</gene>
<evidence type="ECO:0000256" key="1">
    <source>
        <dbReference type="SAM" id="Coils"/>
    </source>
</evidence>
<dbReference type="Gene3D" id="1.10.287.1490">
    <property type="match status" value="1"/>
</dbReference>
<keyword evidence="3" id="KW-1185">Reference proteome</keyword>
<dbReference type="Proteomes" id="UP000740883">
    <property type="component" value="Unassembled WGS sequence"/>
</dbReference>
<evidence type="ECO:0000313" key="3">
    <source>
        <dbReference type="Proteomes" id="UP000740883"/>
    </source>
</evidence>
<organism evidence="2 3">
    <name type="scientific">Nosema granulosis</name>
    <dbReference type="NCBI Taxonomy" id="83296"/>
    <lineage>
        <taxon>Eukaryota</taxon>
        <taxon>Fungi</taxon>
        <taxon>Fungi incertae sedis</taxon>
        <taxon>Microsporidia</taxon>
        <taxon>Nosematidae</taxon>
        <taxon>Nosema</taxon>
    </lineage>
</organism>
<feature type="coiled-coil region" evidence="1">
    <location>
        <begin position="124"/>
        <end position="272"/>
    </location>
</feature>
<dbReference type="EMBL" id="SBJO01000047">
    <property type="protein sequence ID" value="KAF9763944.1"/>
    <property type="molecule type" value="Genomic_DNA"/>
</dbReference>
<protein>
    <submittedName>
        <fullName evidence="2">Uncharacterized protein</fullName>
    </submittedName>
</protein>
<evidence type="ECO:0000313" key="2">
    <source>
        <dbReference type="EMBL" id="KAF9763944.1"/>
    </source>
</evidence>
<comment type="caution">
    <text evidence="2">The sequence shown here is derived from an EMBL/GenBank/DDBJ whole genome shotgun (WGS) entry which is preliminary data.</text>
</comment>
<reference evidence="2 3" key="1">
    <citation type="journal article" date="2020" name="Genome Biol. Evol.">
        <title>Comparative genomics of strictly vertically transmitted, feminizing microsporidia endosymbionts of amphipod crustaceans.</title>
        <authorList>
            <person name="Cormier A."/>
            <person name="Chebbi M.A."/>
            <person name="Giraud I."/>
            <person name="Wattier R."/>
            <person name="Teixeira M."/>
            <person name="Gilbert C."/>
            <person name="Rigaud T."/>
            <person name="Cordaux R."/>
        </authorList>
    </citation>
    <scope>NUCLEOTIDE SEQUENCE [LARGE SCALE GENOMIC DNA]</scope>
    <source>
        <strain evidence="2 3">Ou3-Ou53</strain>
    </source>
</reference>
<name>A0A9P6GZD2_9MICR</name>
<feature type="coiled-coil region" evidence="1">
    <location>
        <begin position="58"/>
        <end position="85"/>
    </location>
</feature>
<sequence length="385" mass="44308">MDSPKNIPGTKQLKNNLMDLKTELQKIIDSIKDISGKIEDTKRADAQNSPKAPLLAQRRTLNNEIKDLRASRREIFDQMKEIEDVYGDLGGKKEESRVSTDSIEKRLREINLEVMKFPHSSQKSKEIEDEIRQLKAKKINIESEQKKHEILKKAQEKFYSLKGSVREYNKEIAEKTSELQEINRSLEDLDAQETVVNPVIENFEKAIENLKAKKEDVQNKIKNIKEDLTKKREEFDKYLKMKATQEAYEKQKKAILDKIAELEERKEAFIAEQNSCDASKFDSVVFALNKFKAQSGTLSFPIDLVLSLTKFKVKIPSLSSQIPATISELETKKKDFLNTVTSRTKELEKKIAEVEDLIQQERNSIAAIPVVEIILPPFISKPRSK</sequence>